<feature type="transmembrane region" description="Helical" evidence="1">
    <location>
        <begin position="133"/>
        <end position="156"/>
    </location>
</feature>
<dbReference type="Gene3D" id="3.40.720.10">
    <property type="entry name" value="Alkaline Phosphatase, subunit A"/>
    <property type="match status" value="1"/>
</dbReference>
<feature type="transmembrane region" description="Helical" evidence="1">
    <location>
        <begin position="43"/>
        <end position="70"/>
    </location>
</feature>
<protein>
    <recommendedName>
        <fullName evidence="4">CDP-alcohol phosphatidyltransferase</fullName>
    </recommendedName>
</protein>
<evidence type="ECO:0008006" key="4">
    <source>
        <dbReference type="Google" id="ProtNLM"/>
    </source>
</evidence>
<keyword evidence="1" id="KW-0472">Membrane</keyword>
<accession>A0ABN3M8V2</accession>
<dbReference type="EMBL" id="BAAARE010000022">
    <property type="protein sequence ID" value="GAA2497535.1"/>
    <property type="molecule type" value="Genomic_DNA"/>
</dbReference>
<feature type="transmembrane region" description="Helical" evidence="1">
    <location>
        <begin position="98"/>
        <end position="121"/>
    </location>
</feature>
<keyword evidence="1" id="KW-1133">Transmembrane helix</keyword>
<name>A0ABN3M8V2_9MICO</name>
<proteinExistence type="predicted"/>
<organism evidence="2 3">
    <name type="scientific">Terrabacter carboxydivorans</name>
    <dbReference type="NCBI Taxonomy" id="619730"/>
    <lineage>
        <taxon>Bacteria</taxon>
        <taxon>Bacillati</taxon>
        <taxon>Actinomycetota</taxon>
        <taxon>Actinomycetes</taxon>
        <taxon>Micrococcales</taxon>
        <taxon>Intrasporangiaceae</taxon>
        <taxon>Terrabacter</taxon>
    </lineage>
</organism>
<comment type="caution">
    <text evidence="2">The sequence shown here is derived from an EMBL/GenBank/DDBJ whole genome shotgun (WGS) entry which is preliminary data.</text>
</comment>
<keyword evidence="1" id="KW-0812">Transmembrane</keyword>
<evidence type="ECO:0000313" key="2">
    <source>
        <dbReference type="EMBL" id="GAA2497535.1"/>
    </source>
</evidence>
<evidence type="ECO:0000313" key="3">
    <source>
        <dbReference type="Proteomes" id="UP001500730"/>
    </source>
</evidence>
<dbReference type="SUPFAM" id="SSF53649">
    <property type="entry name" value="Alkaline phosphatase-like"/>
    <property type="match status" value="1"/>
</dbReference>
<dbReference type="InterPro" id="IPR017850">
    <property type="entry name" value="Alkaline_phosphatase_core_sf"/>
</dbReference>
<dbReference type="Proteomes" id="UP001500730">
    <property type="component" value="Unassembled WGS sequence"/>
</dbReference>
<reference evidence="2 3" key="1">
    <citation type="journal article" date="2019" name="Int. J. Syst. Evol. Microbiol.">
        <title>The Global Catalogue of Microorganisms (GCM) 10K type strain sequencing project: providing services to taxonomists for standard genome sequencing and annotation.</title>
        <authorList>
            <consortium name="The Broad Institute Genomics Platform"/>
            <consortium name="The Broad Institute Genome Sequencing Center for Infectious Disease"/>
            <person name="Wu L."/>
            <person name="Ma J."/>
        </authorList>
    </citation>
    <scope>NUCLEOTIDE SEQUENCE [LARGE SCALE GENOMIC DNA]</scope>
    <source>
        <strain evidence="2 3">JCM 16259</strain>
    </source>
</reference>
<gene>
    <name evidence="2" type="ORF">GCM10009858_39810</name>
</gene>
<keyword evidence="3" id="KW-1185">Reference proteome</keyword>
<evidence type="ECO:0000256" key="1">
    <source>
        <dbReference type="SAM" id="Phobius"/>
    </source>
</evidence>
<feature type="transmembrane region" description="Helical" evidence="1">
    <location>
        <begin position="20"/>
        <end position="36"/>
    </location>
</feature>
<sequence length="532" mass="56380">MALTAPAPTLGWSPTPLSLLRIPVEGLAVAVVLLLLRGAAAGWFATAAGLVLGVLLVVRILDAAFLATLYRPFNPLTDWRYAGSATQLLGDSAGPVTAVLAVAATGLLVVALVALTPLALRRLGRLVDRHRGAAVRVVVAASLLWAVCASLGVHVAPDLPVASSSAAALTAHEVTTVRDGLRDREAFAAQIPVDAYRATPPGDLLTALRGKDVVVIFVESYGKVAVDQSPDVARALAAGTSGLRASGYAVRSAWLTSPTFGGVSWLAHSTLQSGLWVSSQQRYDQLLDTASSGTAAASRLTLARAFSDAGWRTVDVIPANRRDWPEGRAFYGYDTVYDARTLGYAGPGFGYAPMPDEYTLSAFDRLELQRHPPGGRAPVMAEIDLVSSHVPWAPLPRLVDWQTVGDGSVYLAQAGRATPRDVVWSTPQGVRTAYGQTVAYSLDSVVSFLRATRDDNLVTVVLGDHQPISLVSGNHASHDVPVSIIARDPAVLDRVAGWEWQDGLRPGSAAPVWPMDRFRDHFLTAFGRGARG</sequence>